<accession>A0A918LCR6</accession>
<keyword evidence="5" id="KW-1185">Reference proteome</keyword>
<dbReference type="PANTHER" id="PTHR43214:SF42">
    <property type="entry name" value="TRANSCRIPTIONAL REGULATORY PROTEIN DESR"/>
    <property type="match status" value="1"/>
</dbReference>
<feature type="compositionally biased region" description="Low complexity" evidence="2">
    <location>
        <begin position="380"/>
        <end position="393"/>
    </location>
</feature>
<feature type="compositionally biased region" description="Low complexity" evidence="2">
    <location>
        <begin position="441"/>
        <end position="452"/>
    </location>
</feature>
<feature type="compositionally biased region" description="Low complexity" evidence="2">
    <location>
        <begin position="462"/>
        <end position="476"/>
    </location>
</feature>
<dbReference type="SMART" id="SM00421">
    <property type="entry name" value="HTH_LUXR"/>
    <property type="match status" value="1"/>
</dbReference>
<organism evidence="4 5">
    <name type="scientific">Actinokineospora fastidiosa</name>
    <dbReference type="NCBI Taxonomy" id="1816"/>
    <lineage>
        <taxon>Bacteria</taxon>
        <taxon>Bacillati</taxon>
        <taxon>Actinomycetota</taxon>
        <taxon>Actinomycetes</taxon>
        <taxon>Pseudonocardiales</taxon>
        <taxon>Pseudonocardiaceae</taxon>
        <taxon>Actinokineospora</taxon>
    </lineage>
</organism>
<sequence>MHGRADVMARLSTLATGRGGAVVLTGPPGIGRSALLAATARLARGPVARVAGVESERDIEGAGLDRLGVEDFTGVVCLVDDVDLLDQSTVDVLMHHALRCSSLGAVLVFAGTAPLPGVDVIELSPLDDDSADQLLADTAPLPADVRGALVEIARGVPGHLLELARAVDPRDPVVTAALSGPYGTEIARAYDNHPPDARLAILHAACGGQVRPPATAVRAGLLTPDGRSPSPTTAATIRTHAGPHACRAAWAALAELERDPAKALCHRALAAPGAVTATALAEAARRADPPTVSRALRQAAALTTDPTARARHLLDAAHAAWSSGRPARAKADLTHLTAPLPTAEPTHPQATTDLTLASAEPSPRHGSAPPTTPCAHNTQPLADAAAPPNADPAVHVPTACPTCMRATDHAHASEPTTASHPRPQAHPTNTPTHDQPTRASHPQPQTRPTNTPTHHDQPTRASHPQPQTRPTSTPTHDQPTRASHPQPQTRPTSTPTHDQATRASYPQPQTHPTNTPTHHDQPTCASQARPQTHPTDPPTHHDPTCASHAQPHTHPTDPPSHHNPTCAGHPRRGQACPACAAATGPARQGNLASVHACLDSTAPEPAPRGKSGIGGEAAGAPAWVVSRTAASSARRGGGVGQVAVAERVGSESVAIDPALVGEAAVLRGEIELRDGDPAIAAHELVVAAGLLVDARSRAVALMLAGEARRMAGDVGGLAELARELAVLGAAEPLAAAHGAGLAATFAGKHGAARTPLRHAVALGGRTRDPRRLVWAGEVALTLGQVDLAYEYATAAVARARGGALLPTALAHLAVVALAADRVAVAVRAATEGRAAVGQRNVVAEHTVLLALAAVSLGDRDTALARLDEAAPRIASRGLGRPAAYAAWTRACVDLIDDRPDDALCRLRTMATGVGRAHPGIRALAVPQLVEAAVRCGEPDLAARALSRFDAWASSLRGPSWRALSHRCHALLGRTPHTHFDRAIALHRQAGATLELARTHLLYAHHLRRDRQPTAARGHLREALHLFHLHGATYWEDRVRTELRAATPTPAVGTLTPQQSQIARLVADGETNREIARRLVLSPRTVDHHLRNIYTRLGIRSRTELARLVASTEAPHPLAASV</sequence>
<dbReference type="GO" id="GO:0003677">
    <property type="term" value="F:DNA binding"/>
    <property type="evidence" value="ECO:0007669"/>
    <property type="project" value="UniProtKB-KW"/>
</dbReference>
<evidence type="ECO:0000259" key="3">
    <source>
        <dbReference type="PROSITE" id="PS50043"/>
    </source>
</evidence>
<feature type="domain" description="HTH luxR-type" evidence="3">
    <location>
        <begin position="1047"/>
        <end position="1112"/>
    </location>
</feature>
<reference evidence="4" key="2">
    <citation type="submission" date="2020-09" db="EMBL/GenBank/DDBJ databases">
        <authorList>
            <person name="Sun Q."/>
            <person name="Ohkuma M."/>
        </authorList>
    </citation>
    <scope>NUCLEOTIDE SEQUENCE</scope>
    <source>
        <strain evidence="4">JCM 3276</strain>
    </source>
</reference>
<dbReference type="PROSITE" id="PS50043">
    <property type="entry name" value="HTH_LUXR_2"/>
    <property type="match status" value="1"/>
</dbReference>
<evidence type="ECO:0000256" key="1">
    <source>
        <dbReference type="ARBA" id="ARBA00023125"/>
    </source>
</evidence>
<keyword evidence="1" id="KW-0238">DNA-binding</keyword>
<dbReference type="GO" id="GO:0006355">
    <property type="term" value="P:regulation of DNA-templated transcription"/>
    <property type="evidence" value="ECO:0007669"/>
    <property type="project" value="InterPro"/>
</dbReference>
<dbReference type="InterPro" id="IPR027417">
    <property type="entry name" value="P-loop_NTPase"/>
</dbReference>
<comment type="caution">
    <text evidence="4">The sequence shown here is derived from an EMBL/GenBank/DDBJ whole genome shotgun (WGS) entry which is preliminary data.</text>
</comment>
<dbReference type="SUPFAM" id="SSF46894">
    <property type="entry name" value="C-terminal effector domain of the bipartite response regulators"/>
    <property type="match status" value="1"/>
</dbReference>
<dbReference type="Pfam" id="PF00196">
    <property type="entry name" value="GerE"/>
    <property type="match status" value="1"/>
</dbReference>
<feature type="region of interest" description="Disordered" evidence="2">
    <location>
        <begin position="358"/>
        <end position="393"/>
    </location>
</feature>
<name>A0A918LCR6_9PSEU</name>
<feature type="compositionally biased region" description="Low complexity" evidence="2">
    <location>
        <begin position="483"/>
        <end position="497"/>
    </location>
</feature>
<feature type="compositionally biased region" description="Polar residues" evidence="2">
    <location>
        <begin position="426"/>
        <end position="440"/>
    </location>
</feature>
<dbReference type="InterPro" id="IPR036388">
    <property type="entry name" value="WH-like_DNA-bd_sf"/>
</dbReference>
<evidence type="ECO:0000313" key="5">
    <source>
        <dbReference type="Proteomes" id="UP000660680"/>
    </source>
</evidence>
<dbReference type="Proteomes" id="UP000660680">
    <property type="component" value="Unassembled WGS sequence"/>
</dbReference>
<reference evidence="4" key="1">
    <citation type="journal article" date="2014" name="Int. J. Syst. Evol. Microbiol.">
        <title>Complete genome sequence of Corynebacterium casei LMG S-19264T (=DSM 44701T), isolated from a smear-ripened cheese.</title>
        <authorList>
            <consortium name="US DOE Joint Genome Institute (JGI-PGF)"/>
            <person name="Walter F."/>
            <person name="Albersmeier A."/>
            <person name="Kalinowski J."/>
            <person name="Ruckert C."/>
        </authorList>
    </citation>
    <scope>NUCLEOTIDE SEQUENCE</scope>
    <source>
        <strain evidence="4">JCM 3276</strain>
    </source>
</reference>
<dbReference type="AlphaFoldDB" id="A0A918LCR6"/>
<dbReference type="InterPro" id="IPR000792">
    <property type="entry name" value="Tscrpt_reg_LuxR_C"/>
</dbReference>
<gene>
    <name evidence="4" type="ORF">GCM10010171_26600</name>
</gene>
<feature type="region of interest" description="Disordered" evidence="2">
    <location>
        <begin position="408"/>
        <end position="577"/>
    </location>
</feature>
<dbReference type="InterPro" id="IPR039420">
    <property type="entry name" value="WalR-like"/>
</dbReference>
<dbReference type="SUPFAM" id="SSF52540">
    <property type="entry name" value="P-loop containing nucleoside triphosphate hydrolases"/>
    <property type="match status" value="1"/>
</dbReference>
<evidence type="ECO:0000256" key="2">
    <source>
        <dbReference type="SAM" id="MobiDB-lite"/>
    </source>
</evidence>
<dbReference type="EMBL" id="BMRB01000002">
    <property type="protein sequence ID" value="GGS31404.1"/>
    <property type="molecule type" value="Genomic_DNA"/>
</dbReference>
<dbReference type="PANTHER" id="PTHR43214">
    <property type="entry name" value="TWO-COMPONENT RESPONSE REGULATOR"/>
    <property type="match status" value="1"/>
</dbReference>
<protein>
    <recommendedName>
        <fullName evidence="3">HTH luxR-type domain-containing protein</fullName>
    </recommendedName>
</protein>
<dbReference type="InterPro" id="IPR016032">
    <property type="entry name" value="Sig_transdc_resp-reg_C-effctor"/>
</dbReference>
<proteinExistence type="predicted"/>
<dbReference type="PROSITE" id="PS00622">
    <property type="entry name" value="HTH_LUXR_1"/>
    <property type="match status" value="1"/>
</dbReference>
<dbReference type="Gene3D" id="1.10.10.10">
    <property type="entry name" value="Winged helix-like DNA-binding domain superfamily/Winged helix DNA-binding domain"/>
    <property type="match status" value="1"/>
</dbReference>
<dbReference type="PRINTS" id="PR00038">
    <property type="entry name" value="HTHLUXR"/>
</dbReference>
<evidence type="ECO:0000313" key="4">
    <source>
        <dbReference type="EMBL" id="GGS31404.1"/>
    </source>
</evidence>
<dbReference type="CDD" id="cd06170">
    <property type="entry name" value="LuxR_C_like"/>
    <property type="match status" value="1"/>
</dbReference>
<feature type="compositionally biased region" description="Low complexity" evidence="2">
    <location>
        <begin position="506"/>
        <end position="516"/>
    </location>
</feature>